<evidence type="ECO:0000256" key="1">
    <source>
        <dbReference type="SAM" id="MobiDB-lite"/>
    </source>
</evidence>
<dbReference type="RefSeq" id="WP_035124600.1">
    <property type="nucleotide sequence ID" value="NZ_JRHH01000002.1"/>
</dbReference>
<dbReference type="eggNOG" id="COG3637">
    <property type="taxonomic scope" value="Bacteria"/>
</dbReference>
<feature type="compositionally biased region" description="Low complexity" evidence="1">
    <location>
        <begin position="148"/>
        <end position="162"/>
    </location>
</feature>
<dbReference type="AlphaFoldDB" id="A0A095U2I7"/>
<dbReference type="OrthoDB" id="1113942at2"/>
<proteinExistence type="predicted"/>
<evidence type="ECO:0000313" key="3">
    <source>
        <dbReference type="EMBL" id="KGD68823.1"/>
    </source>
</evidence>
<feature type="compositionally biased region" description="Low complexity" evidence="1">
    <location>
        <begin position="129"/>
        <end position="140"/>
    </location>
</feature>
<dbReference type="STRING" id="1453498.LG45_04025"/>
<keyword evidence="4" id="KW-1185">Reference proteome</keyword>
<dbReference type="Proteomes" id="UP000029554">
    <property type="component" value="Unassembled WGS sequence"/>
</dbReference>
<dbReference type="EMBL" id="JRHH01000002">
    <property type="protein sequence ID" value="KGD68823.1"/>
    <property type="molecule type" value="Genomic_DNA"/>
</dbReference>
<sequence length="508" mass="56905">MKENKNIDRLFQEKFRNLDVNPPEDVWENIELRLRKKKDRKVIPFWLKISGIAAAFIIGLGIYNFGFENNQVQDGVVIENDVKVDKNNNSNLNEIKKIDDEQVVSKENNNAVANKSDENKITKNKSDLNSNIKNNNAVANKSDENKITKNNSDLNNNIKNNNAVANKSDENKITKNNSDLNNNIKNNNAKNNKAVANKSDENKLEIKNSNKNIYTNKSLNNTQIIAEKTNSELKIGEIKKRDSTSIASVVPNAMEELLNEKETKTSKEPKLNRWQLSSNVAPIYFSSTSNGSPLDSELKNNSKSYKTNFSYGLGVNYAVNKKIKVRTGINTVSLNYDTNDVLISQNVNAKTLDHVKPNSTGSLIQIESKNSSTSGLLELTTSGNVVKKFNSVVNQQIGYLEIPLELSYKLVDKKFGIDVIGGVSTLLLNQNEVSVISSGVEMNIGEANNLNDIHFSTNVGIGFKYGFFKNFEARVEPVFKYQINTFIKDSGDFKPYFFGLYSGVTFTF</sequence>
<evidence type="ECO:0000313" key="4">
    <source>
        <dbReference type="Proteomes" id="UP000029554"/>
    </source>
</evidence>
<gene>
    <name evidence="3" type="ORF">LG45_04025</name>
</gene>
<evidence type="ECO:0000256" key="2">
    <source>
        <dbReference type="SAM" id="Phobius"/>
    </source>
</evidence>
<organism evidence="3 4">
    <name type="scientific">Flavobacterium aquatile LMG 4008 = ATCC 11947</name>
    <dbReference type="NCBI Taxonomy" id="1453498"/>
    <lineage>
        <taxon>Bacteria</taxon>
        <taxon>Pseudomonadati</taxon>
        <taxon>Bacteroidota</taxon>
        <taxon>Flavobacteriia</taxon>
        <taxon>Flavobacteriales</taxon>
        <taxon>Flavobacteriaceae</taxon>
        <taxon>Flavobacterium</taxon>
    </lineage>
</organism>
<reference evidence="3 4" key="1">
    <citation type="submission" date="2014-09" db="EMBL/GenBank/DDBJ databases">
        <title>Whole Genome Shotgun of Flavobacterium aquatile LMG 4008.</title>
        <authorList>
            <person name="Gale A.N."/>
            <person name="Pipes S.E."/>
            <person name="Newman J.D."/>
        </authorList>
    </citation>
    <scope>NUCLEOTIDE SEQUENCE [LARGE SCALE GENOMIC DNA]</scope>
    <source>
        <strain evidence="3 4">LMG 4008</strain>
    </source>
</reference>
<keyword evidence="2" id="KW-1133">Transmembrane helix</keyword>
<protein>
    <recommendedName>
        <fullName evidence="5">Outer membrane protein beta-barrel domain-containing protein</fullName>
    </recommendedName>
</protein>
<accession>A0A095U2I7</accession>
<feature type="region of interest" description="Disordered" evidence="1">
    <location>
        <begin position="121"/>
        <end position="162"/>
    </location>
</feature>
<keyword evidence="2" id="KW-0472">Membrane</keyword>
<evidence type="ECO:0008006" key="5">
    <source>
        <dbReference type="Google" id="ProtNLM"/>
    </source>
</evidence>
<comment type="caution">
    <text evidence="3">The sequence shown here is derived from an EMBL/GenBank/DDBJ whole genome shotgun (WGS) entry which is preliminary data.</text>
</comment>
<feature type="transmembrane region" description="Helical" evidence="2">
    <location>
        <begin position="45"/>
        <end position="66"/>
    </location>
</feature>
<keyword evidence="2" id="KW-0812">Transmembrane</keyword>
<name>A0A095U2I7_9FLAO</name>